<evidence type="ECO:0000313" key="5">
    <source>
        <dbReference type="Proteomes" id="UP000824204"/>
    </source>
</evidence>
<dbReference type="Gene3D" id="2.60.120.260">
    <property type="entry name" value="Galactose-binding domain-like"/>
    <property type="match status" value="1"/>
</dbReference>
<feature type="domain" description="Carbohydrate esterase 2 N-terminal" evidence="3">
    <location>
        <begin position="142"/>
        <end position="232"/>
    </location>
</feature>
<dbReference type="InterPro" id="IPR052762">
    <property type="entry name" value="PCW_deacetylase/CE"/>
</dbReference>
<dbReference type="Pfam" id="PF17996">
    <property type="entry name" value="CE2_N"/>
    <property type="match status" value="1"/>
</dbReference>
<dbReference type="Pfam" id="PF13472">
    <property type="entry name" value="Lipase_GDSL_2"/>
    <property type="match status" value="1"/>
</dbReference>
<dbReference type="InterPro" id="IPR036514">
    <property type="entry name" value="SGNH_hydro_sf"/>
</dbReference>
<dbReference type="Gene3D" id="2.60.40.1080">
    <property type="match status" value="1"/>
</dbReference>
<evidence type="ECO:0000259" key="2">
    <source>
        <dbReference type="Pfam" id="PF13472"/>
    </source>
</evidence>
<evidence type="ECO:0000313" key="4">
    <source>
        <dbReference type="EMBL" id="HIX08499.1"/>
    </source>
</evidence>
<evidence type="ECO:0000259" key="3">
    <source>
        <dbReference type="Pfam" id="PF17996"/>
    </source>
</evidence>
<dbReference type="PANTHER" id="PTHR37834">
    <property type="entry name" value="GDSL-LIKE LIPASE/ACYLHYDROLASE DOMAIN PROTEIN (AFU_ORTHOLOGUE AFUA_2G00620)"/>
    <property type="match status" value="1"/>
</dbReference>
<reference evidence="4" key="1">
    <citation type="journal article" date="2021" name="PeerJ">
        <title>Extensive microbial diversity within the chicken gut microbiome revealed by metagenomics and culture.</title>
        <authorList>
            <person name="Gilroy R."/>
            <person name="Ravi A."/>
            <person name="Getino M."/>
            <person name="Pursley I."/>
            <person name="Horton D.L."/>
            <person name="Alikhan N.F."/>
            <person name="Baker D."/>
            <person name="Gharbi K."/>
            <person name="Hall N."/>
            <person name="Watson M."/>
            <person name="Adriaenssens E.M."/>
            <person name="Foster-Nyarko E."/>
            <person name="Jarju S."/>
            <person name="Secka A."/>
            <person name="Antonio M."/>
            <person name="Oren A."/>
            <person name="Chaudhuri R.R."/>
            <person name="La Ragione R."/>
            <person name="Hildebrand F."/>
            <person name="Pallen M.J."/>
        </authorList>
    </citation>
    <scope>NUCLEOTIDE SEQUENCE</scope>
    <source>
        <strain evidence="4">811</strain>
    </source>
</reference>
<organism evidence="4 5">
    <name type="scientific">Candidatus Borkfalkia faecipullorum</name>
    <dbReference type="NCBI Taxonomy" id="2838510"/>
    <lineage>
        <taxon>Bacteria</taxon>
        <taxon>Bacillati</taxon>
        <taxon>Bacillota</taxon>
        <taxon>Clostridia</taxon>
        <taxon>Christensenellales</taxon>
        <taxon>Christensenellaceae</taxon>
        <taxon>Candidatus Borkfalkia</taxon>
    </lineage>
</organism>
<dbReference type="AlphaFoldDB" id="A0A9D2AG38"/>
<dbReference type="Proteomes" id="UP000824204">
    <property type="component" value="Unassembled WGS sequence"/>
</dbReference>
<dbReference type="InterPro" id="IPR013830">
    <property type="entry name" value="SGNH_hydro"/>
</dbReference>
<gene>
    <name evidence="4" type="ORF">H9741_08520</name>
</gene>
<dbReference type="InterPro" id="IPR040794">
    <property type="entry name" value="CE2_N"/>
</dbReference>
<sequence length="459" mass="49871">MIKKFLSLMIVLIMALSFASCGGPVKKPDESDTPDVPPEEQEKIYALTLAEDTLFLLEGDENIEVPIGSFTVNGSAADVSLLQYESSDTSVITIQDNTLSAVGEGSAAVTVSYENASDVLSVTVYGVAENGDPFAENAVRLHGRVYENENGDLVVDNVNSGLEFAFYGTEFKASVKSDATAAQYVRCYLDGDEEGERISIKKQTEQTYVFAEGLKEGVHTVRIMKMTQQRTGGNSYSLVVTGVETGTNCRILEQGEENEEKLKIDFYGDSITAGEGNCSDTKEDAITVKNSDGTQTYASFTAQALGSEGSFVGYGGITVRVPYMLGSDITMYNIWRWYSTLNRTEYPVDPETDFVVINLGTNDSSAPNYTGEMFAADYLALLNEMKKFYPNAHFVLCYGMMGIVYKIDSAISSVVNDFDGEASYCRLPTNTSGAGSHPTIDGHKAAAKVLTRHIEGLMK</sequence>
<reference evidence="4" key="2">
    <citation type="submission" date="2021-04" db="EMBL/GenBank/DDBJ databases">
        <authorList>
            <person name="Gilroy R."/>
        </authorList>
    </citation>
    <scope>NUCLEOTIDE SEQUENCE</scope>
    <source>
        <strain evidence="4">811</strain>
    </source>
</reference>
<dbReference type="SUPFAM" id="SSF52266">
    <property type="entry name" value="SGNH hydrolase"/>
    <property type="match status" value="1"/>
</dbReference>
<name>A0A9D2AG38_9FIRM</name>
<dbReference type="Gene3D" id="3.40.50.1110">
    <property type="entry name" value="SGNH hydrolase"/>
    <property type="match status" value="1"/>
</dbReference>
<evidence type="ECO:0000256" key="1">
    <source>
        <dbReference type="SAM" id="SignalP"/>
    </source>
</evidence>
<comment type="caution">
    <text evidence="4">The sequence shown here is derived from an EMBL/GenBank/DDBJ whole genome shotgun (WGS) entry which is preliminary data.</text>
</comment>
<feature type="domain" description="SGNH hydrolase-type esterase" evidence="2">
    <location>
        <begin position="266"/>
        <end position="399"/>
    </location>
</feature>
<dbReference type="GO" id="GO:0052689">
    <property type="term" value="F:carboxylic ester hydrolase activity"/>
    <property type="evidence" value="ECO:0007669"/>
    <property type="project" value="InterPro"/>
</dbReference>
<feature type="signal peptide" evidence="1">
    <location>
        <begin position="1"/>
        <end position="19"/>
    </location>
</feature>
<keyword evidence="1" id="KW-0732">Signal</keyword>
<dbReference type="InterPro" id="IPR037461">
    <property type="entry name" value="CtCE2-like_dom"/>
</dbReference>
<accession>A0A9D2AG38</accession>
<dbReference type="CDD" id="cd01831">
    <property type="entry name" value="Endoglucanase_E_like"/>
    <property type="match status" value="1"/>
</dbReference>
<protein>
    <submittedName>
        <fullName evidence="4">Uncharacterized protein</fullName>
    </submittedName>
</protein>
<feature type="chain" id="PRO_5038887158" evidence="1">
    <location>
        <begin position="20"/>
        <end position="459"/>
    </location>
</feature>
<dbReference type="EMBL" id="DXFX01000109">
    <property type="protein sequence ID" value="HIX08499.1"/>
    <property type="molecule type" value="Genomic_DNA"/>
</dbReference>
<dbReference type="PROSITE" id="PS51257">
    <property type="entry name" value="PROKAR_LIPOPROTEIN"/>
    <property type="match status" value="1"/>
</dbReference>
<proteinExistence type="predicted"/>
<dbReference type="PANTHER" id="PTHR37834:SF2">
    <property type="entry name" value="ESTERASE, SGNH HYDROLASE-TYPE"/>
    <property type="match status" value="1"/>
</dbReference>